<accession>M5EW39</accession>
<comment type="pathway">
    <text evidence="1">Amino-acid degradation; L-arginine degradation via ADI pathway; carbamoyl phosphate from L-arginine: step 1/2.</text>
</comment>
<evidence type="ECO:0000256" key="3">
    <source>
        <dbReference type="ARBA" id="ARBA00049429"/>
    </source>
</evidence>
<dbReference type="PANTHER" id="PTHR47271">
    <property type="entry name" value="ARGININE DEIMINASE"/>
    <property type="match status" value="1"/>
</dbReference>
<dbReference type="GO" id="GO:0019546">
    <property type="term" value="P:L-arginine deiminase pathway"/>
    <property type="evidence" value="ECO:0007669"/>
    <property type="project" value="TreeGrafter"/>
</dbReference>
<name>M5EW39_9HYPH</name>
<reference evidence="5 6" key="1">
    <citation type="submission" date="2013-02" db="EMBL/GenBank/DDBJ databases">
        <authorList>
            <person name="Genoscope - CEA"/>
        </authorList>
    </citation>
    <scope>NUCLEOTIDE SEQUENCE [LARGE SCALE GENOMIC DNA]</scope>
    <source>
        <strain evidence="5 6">STM 2683</strain>
    </source>
</reference>
<dbReference type="SUPFAM" id="SSF55909">
    <property type="entry name" value="Pentein"/>
    <property type="match status" value="1"/>
</dbReference>
<evidence type="ECO:0000313" key="5">
    <source>
        <dbReference type="EMBL" id="CCV08220.1"/>
    </source>
</evidence>
<dbReference type="eggNOG" id="COG1834">
    <property type="taxonomic scope" value="Bacteria"/>
</dbReference>
<dbReference type="Gene3D" id="3.75.10.10">
    <property type="entry name" value="L-arginine/glycine Amidinotransferase, Chain A"/>
    <property type="match status" value="1"/>
</dbReference>
<comment type="caution">
    <text evidence="5">The sequence shown here is derived from an EMBL/GenBank/DDBJ whole genome shotgun (WGS) entry which is preliminary data.</text>
</comment>
<proteinExistence type="predicted"/>
<dbReference type="Proteomes" id="UP000012062">
    <property type="component" value="Unassembled WGS sequence"/>
</dbReference>
<dbReference type="GO" id="GO:0016990">
    <property type="term" value="F:arginine deiminase activity"/>
    <property type="evidence" value="ECO:0007669"/>
    <property type="project" value="UniProtKB-EC"/>
</dbReference>
<dbReference type="STRING" id="1297569.MESS2_730116"/>
<gene>
    <name evidence="5" type="ORF">MESS2_730116</name>
</gene>
<feature type="region of interest" description="Disordered" evidence="4">
    <location>
        <begin position="1"/>
        <end position="29"/>
    </location>
</feature>
<feature type="compositionally biased region" description="Basic and acidic residues" evidence="4">
    <location>
        <begin position="20"/>
        <end position="29"/>
    </location>
</feature>
<organism evidence="5 6">
    <name type="scientific">Mesorhizobium metallidurans STM 2683</name>
    <dbReference type="NCBI Taxonomy" id="1297569"/>
    <lineage>
        <taxon>Bacteria</taxon>
        <taxon>Pseudomonadati</taxon>
        <taxon>Pseudomonadota</taxon>
        <taxon>Alphaproteobacteria</taxon>
        <taxon>Hyphomicrobiales</taxon>
        <taxon>Phyllobacteriaceae</taxon>
        <taxon>Mesorhizobium</taxon>
    </lineage>
</organism>
<dbReference type="EMBL" id="CAUM01000143">
    <property type="protein sequence ID" value="CCV08220.1"/>
    <property type="molecule type" value="Genomic_DNA"/>
</dbReference>
<dbReference type="AlphaFoldDB" id="M5EW39"/>
<comment type="catalytic activity">
    <reaction evidence="3">
        <text>L-arginine + H2O = L-citrulline + NH4(+)</text>
        <dbReference type="Rhea" id="RHEA:19597"/>
        <dbReference type="ChEBI" id="CHEBI:15377"/>
        <dbReference type="ChEBI" id="CHEBI:28938"/>
        <dbReference type="ChEBI" id="CHEBI:32682"/>
        <dbReference type="ChEBI" id="CHEBI:57743"/>
        <dbReference type="EC" id="3.5.3.6"/>
    </reaction>
</comment>
<evidence type="ECO:0000256" key="2">
    <source>
        <dbReference type="ARBA" id="ARBA00012171"/>
    </source>
</evidence>
<keyword evidence="6" id="KW-1185">Reference proteome</keyword>
<sequence>MSPRRADATGGSQATNHPKLPHEEKSMTVHDRIVTEPFSLQRRNPAGGTKPLTAWGFANETDVLTDVLLGSPNFLRHLSTSSLSRKHLREAPCNIQIAQAQHKDLVAAYEHFGVNIHWHEPTPELPMQVYSRDSSVMTPYGAFITAMANWWRRGENYAAIRTYEKLGIPIYDMVTAGTFEGGDFNVIEDGVVLIGCGGARTQEEGARQVQAWFDKEGWETRVAFIDEYYVHIDLMVVPIAEKLTAVCLACTEPGIVDWLKGKGHEIIDVPFQDTMALGCNFMSLGKDRVIAPTSSQTLIGQLKARGFEVAAVDMSEISKTGGGIHCMAQALKREPA</sequence>
<dbReference type="PANTHER" id="PTHR47271:SF2">
    <property type="entry name" value="ARGININE DEIMINASE"/>
    <property type="match status" value="1"/>
</dbReference>
<protein>
    <recommendedName>
        <fullName evidence="2">arginine deiminase</fullName>
        <ecNumber evidence="2">3.5.3.6</ecNumber>
    </recommendedName>
</protein>
<dbReference type="EC" id="3.5.3.6" evidence="2"/>
<evidence type="ECO:0000256" key="4">
    <source>
        <dbReference type="SAM" id="MobiDB-lite"/>
    </source>
</evidence>
<evidence type="ECO:0000256" key="1">
    <source>
        <dbReference type="ARBA" id="ARBA00005213"/>
    </source>
</evidence>
<dbReference type="Pfam" id="PF19420">
    <property type="entry name" value="DDAH_eukar"/>
    <property type="match status" value="1"/>
</dbReference>
<evidence type="ECO:0000313" key="6">
    <source>
        <dbReference type="Proteomes" id="UP000012062"/>
    </source>
</evidence>